<dbReference type="InterPro" id="IPR043504">
    <property type="entry name" value="Peptidase_S1_PA_chymotrypsin"/>
</dbReference>
<dbReference type="PANTHER" id="PTHR24260">
    <property type="match status" value="1"/>
</dbReference>
<evidence type="ECO:0000259" key="2">
    <source>
        <dbReference type="PROSITE" id="PS50240"/>
    </source>
</evidence>
<dbReference type="FunFam" id="2.40.10.10:FF:000068">
    <property type="entry name" value="transmembrane protease serine 2"/>
    <property type="match status" value="1"/>
</dbReference>
<dbReference type="Proteomes" id="UP000759131">
    <property type="component" value="Unassembled WGS sequence"/>
</dbReference>
<sequence length="345" mass="39013">MNTIAGMFVNLGYNPNITGDDCGLRYVPQKYSINYPTKCFANAVNNQTMDDIFGVFRYPITNAPINRVYAGSDAEFAESPYTVFIKYDTPGEVGASGCTGSIINKRWILTAAHCNYNFTTLSNIFSRVRVFVGDNQHPEGGLSIRVELVNIFRHGVFNSGFKLYDIALYKLNDDIDINGSIESVHYKANTVCLPQYSDWNYGRNTDREMATGFGWGQLYSTNNTVWRATILQRAEVLLEGLSHDCGFMLCARLDWVPEMITRTCYVCIFKNTIVLLVLSDFKGDSGGPLVQYVDRHRSRAVIVGVITYGTHKNNSTLCNWDIEKIYFTPVAYHLDWILYIISINN</sequence>
<evidence type="ECO:0000256" key="1">
    <source>
        <dbReference type="ARBA" id="ARBA00023157"/>
    </source>
</evidence>
<dbReference type="InterPro" id="IPR018114">
    <property type="entry name" value="TRYPSIN_HIS"/>
</dbReference>
<dbReference type="AlphaFoldDB" id="A0A7R9KIN4"/>
<dbReference type="EMBL" id="OC856370">
    <property type="protein sequence ID" value="CAD7623650.1"/>
    <property type="molecule type" value="Genomic_DNA"/>
</dbReference>
<dbReference type="GO" id="GO:0006508">
    <property type="term" value="P:proteolysis"/>
    <property type="evidence" value="ECO:0007669"/>
    <property type="project" value="InterPro"/>
</dbReference>
<keyword evidence="4" id="KW-1185">Reference proteome</keyword>
<dbReference type="OrthoDB" id="6056at2759"/>
<reference evidence="3" key="1">
    <citation type="submission" date="2020-11" db="EMBL/GenBank/DDBJ databases">
        <authorList>
            <person name="Tran Van P."/>
        </authorList>
    </citation>
    <scope>NUCLEOTIDE SEQUENCE</scope>
</reference>
<dbReference type="PROSITE" id="PS50240">
    <property type="entry name" value="TRYPSIN_DOM"/>
    <property type="match status" value="1"/>
</dbReference>
<organism evidence="3">
    <name type="scientific">Medioppia subpectinata</name>
    <dbReference type="NCBI Taxonomy" id="1979941"/>
    <lineage>
        <taxon>Eukaryota</taxon>
        <taxon>Metazoa</taxon>
        <taxon>Ecdysozoa</taxon>
        <taxon>Arthropoda</taxon>
        <taxon>Chelicerata</taxon>
        <taxon>Arachnida</taxon>
        <taxon>Acari</taxon>
        <taxon>Acariformes</taxon>
        <taxon>Sarcoptiformes</taxon>
        <taxon>Oribatida</taxon>
        <taxon>Brachypylina</taxon>
        <taxon>Oppioidea</taxon>
        <taxon>Oppiidae</taxon>
        <taxon>Medioppia</taxon>
    </lineage>
</organism>
<dbReference type="InterPro" id="IPR051333">
    <property type="entry name" value="CLIP_Serine_Protease"/>
</dbReference>
<dbReference type="InterPro" id="IPR009003">
    <property type="entry name" value="Peptidase_S1_PA"/>
</dbReference>
<dbReference type="PANTHER" id="PTHR24260:SF132">
    <property type="entry name" value="PEPTIDASE S1 DOMAIN-CONTAINING PROTEIN"/>
    <property type="match status" value="1"/>
</dbReference>
<name>A0A7R9KIN4_9ACAR</name>
<dbReference type="PRINTS" id="PR00722">
    <property type="entry name" value="CHYMOTRYPSIN"/>
</dbReference>
<proteinExistence type="predicted"/>
<evidence type="ECO:0000313" key="4">
    <source>
        <dbReference type="Proteomes" id="UP000759131"/>
    </source>
</evidence>
<dbReference type="InterPro" id="IPR001254">
    <property type="entry name" value="Trypsin_dom"/>
</dbReference>
<accession>A0A7R9KIN4</accession>
<dbReference type="Gene3D" id="2.40.10.10">
    <property type="entry name" value="Trypsin-like serine proteases"/>
    <property type="match status" value="1"/>
</dbReference>
<feature type="domain" description="Peptidase S1" evidence="2">
    <location>
        <begin position="68"/>
        <end position="342"/>
    </location>
</feature>
<evidence type="ECO:0000313" key="3">
    <source>
        <dbReference type="EMBL" id="CAD7623650.1"/>
    </source>
</evidence>
<dbReference type="EMBL" id="CAJPIZ010001795">
    <property type="protein sequence ID" value="CAG2104080.1"/>
    <property type="molecule type" value="Genomic_DNA"/>
</dbReference>
<dbReference type="SMART" id="SM00020">
    <property type="entry name" value="Tryp_SPc"/>
    <property type="match status" value="1"/>
</dbReference>
<dbReference type="SUPFAM" id="SSF50494">
    <property type="entry name" value="Trypsin-like serine proteases"/>
    <property type="match status" value="1"/>
</dbReference>
<dbReference type="PROSITE" id="PS00134">
    <property type="entry name" value="TRYPSIN_HIS"/>
    <property type="match status" value="1"/>
</dbReference>
<keyword evidence="1" id="KW-1015">Disulfide bond</keyword>
<dbReference type="GO" id="GO:0004252">
    <property type="term" value="F:serine-type endopeptidase activity"/>
    <property type="evidence" value="ECO:0007669"/>
    <property type="project" value="InterPro"/>
</dbReference>
<dbReference type="Pfam" id="PF00089">
    <property type="entry name" value="Trypsin"/>
    <property type="match status" value="1"/>
</dbReference>
<protein>
    <recommendedName>
        <fullName evidence="2">Peptidase S1 domain-containing protein</fullName>
    </recommendedName>
</protein>
<dbReference type="InterPro" id="IPR001314">
    <property type="entry name" value="Peptidase_S1A"/>
</dbReference>
<gene>
    <name evidence="3" type="ORF">OSB1V03_LOCUS4103</name>
</gene>